<evidence type="ECO:0000313" key="5">
    <source>
        <dbReference type="Proteomes" id="UP000823388"/>
    </source>
</evidence>
<gene>
    <name evidence="4" type="ORF">PVAP13_9KG313137</name>
</gene>
<protein>
    <recommendedName>
        <fullName evidence="6">Pentatricopeptide repeat-containing protein</fullName>
    </recommendedName>
</protein>
<dbReference type="InterPro" id="IPR046849">
    <property type="entry name" value="E2_motif"/>
</dbReference>
<dbReference type="InterPro" id="IPR011990">
    <property type="entry name" value="TPR-like_helical_dom_sf"/>
</dbReference>
<proteinExistence type="predicted"/>
<comment type="caution">
    <text evidence="4">The sequence shown here is derived from an EMBL/GenBank/DDBJ whole genome shotgun (WGS) entry which is preliminary data.</text>
</comment>
<dbReference type="InterPro" id="IPR046960">
    <property type="entry name" value="PPR_At4g14850-like_plant"/>
</dbReference>
<sequence length="804" mass="89191">MDAPSAGRLLELLRGCVSASHLPLGLQIHARAIASGDLASHPALQTRLIGMYVLARRFRDAVAVFSALPRRDAASALPWNWLIRGFTADGQHRLAVLFYLKMWSHPAAPRPDGHTLPYVVKSCAALGAVALGRLVHRTARGIGLGRDVYVGSALIKMYIDAGLLRDAREVFDGMAERDCVLWNVMMDGCIKSGYIDGAVRLFRDMRASGCEPNFATLACFLSLCALEADLLSGVQLYSLAVKCGLETEVAVANTLLSMYAKCRCLDDAWRLFHLIPRDDLVTWNGMISGCVQNGLLDEALGLFYSVTLVSLLPALTDLNGFMNCVRMDVFLCRNVRMAQNVYDAARAIDVVFGSTMISGYVLNGMSEEALQMFRYLLEQCIKPNAVTVASILPACASMASLALGQEIHGYILRNAYEGKCYVESALMDMYAKCGRLDLSHYIFSKMSVKDEVTWNSMISSFAQNGEPEEALDLFRQMTMEGIQYNSVTISSALSACASLPAIYYGKEIHGVVIKDMYGKCGNLDLALHVFESMPDKNEVSWNSIIAAYGAHGLFKESVSLLHRMQEEGFKPDHVTFLALISACAHAEQVEEGVRLFQCMTREYQIAPRMEHFACMVDLYSRSGKLDKAIKFIAEMPFKPDAGIWGALLHACRVHRNVELADIASQELFKLDPGNSGYYVLIVSKVRRLMKDNKVQKIPGYSWVDVNNSSHLFVAADKSHPDSEDIYMSLKSLLQELREEGYIPRPDLCHPMHPDNSTQFSPLQLVLFLCHYFVVGFDNLICPCGTDAHLWKIKEEDIAIQKAAC</sequence>
<dbReference type="GO" id="GO:0009451">
    <property type="term" value="P:RNA modification"/>
    <property type="evidence" value="ECO:0007669"/>
    <property type="project" value="InterPro"/>
</dbReference>
<dbReference type="GO" id="GO:0003723">
    <property type="term" value="F:RNA binding"/>
    <property type="evidence" value="ECO:0007669"/>
    <property type="project" value="InterPro"/>
</dbReference>
<dbReference type="InterPro" id="IPR002885">
    <property type="entry name" value="PPR_rpt"/>
</dbReference>
<feature type="repeat" description="PPR" evidence="3">
    <location>
        <begin position="349"/>
        <end position="383"/>
    </location>
</feature>
<feature type="repeat" description="PPR" evidence="3">
    <location>
        <begin position="537"/>
        <end position="571"/>
    </location>
</feature>
<keyword evidence="1" id="KW-0677">Repeat</keyword>
<name>A0A8T0NBC5_PANVG</name>
<feature type="repeat" description="PPR" evidence="3">
    <location>
        <begin position="178"/>
        <end position="212"/>
    </location>
</feature>
<dbReference type="Pfam" id="PF01535">
    <property type="entry name" value="PPR"/>
    <property type="match status" value="5"/>
</dbReference>
<evidence type="ECO:0000256" key="1">
    <source>
        <dbReference type="ARBA" id="ARBA00022737"/>
    </source>
</evidence>
<dbReference type="Gene3D" id="1.25.40.10">
    <property type="entry name" value="Tetratricopeptide repeat domain"/>
    <property type="match status" value="4"/>
</dbReference>
<dbReference type="Pfam" id="PF13041">
    <property type="entry name" value="PPR_2"/>
    <property type="match status" value="3"/>
</dbReference>
<dbReference type="GO" id="GO:0099402">
    <property type="term" value="P:plant organ development"/>
    <property type="evidence" value="ECO:0007669"/>
    <property type="project" value="UniProtKB-ARBA"/>
</dbReference>
<accession>A0A8T0NBC5</accession>
<feature type="repeat" description="PPR" evidence="3">
    <location>
        <begin position="279"/>
        <end position="313"/>
    </location>
</feature>
<dbReference type="FunFam" id="1.25.40.10:FF:000073">
    <property type="entry name" value="Pentatricopeptide repeat-containing protein chloroplastic"/>
    <property type="match status" value="1"/>
</dbReference>
<dbReference type="InterPro" id="IPR046848">
    <property type="entry name" value="E_motif"/>
</dbReference>
<dbReference type="AlphaFoldDB" id="A0A8T0NBC5"/>
<evidence type="ECO:0000256" key="2">
    <source>
        <dbReference type="ARBA" id="ARBA00022946"/>
    </source>
</evidence>
<dbReference type="NCBIfam" id="TIGR00756">
    <property type="entry name" value="PPR"/>
    <property type="match status" value="7"/>
</dbReference>
<keyword evidence="2" id="KW-0809">Transit peptide</keyword>
<dbReference type="PANTHER" id="PTHR47926">
    <property type="entry name" value="PENTATRICOPEPTIDE REPEAT-CONTAINING PROTEIN"/>
    <property type="match status" value="1"/>
</dbReference>
<dbReference type="FunFam" id="1.25.40.10:FF:001484">
    <property type="entry name" value="Pentatricopeptide repeat-containing protein"/>
    <property type="match status" value="1"/>
</dbReference>
<dbReference type="PANTHER" id="PTHR47926:SF357">
    <property type="entry name" value="PENTATRICOPEPTIDE REPEAT-CONTAINING PROTEIN"/>
    <property type="match status" value="1"/>
</dbReference>
<feature type="repeat" description="PPR" evidence="3">
    <location>
        <begin position="450"/>
        <end position="484"/>
    </location>
</feature>
<dbReference type="EMBL" id="CM029053">
    <property type="protein sequence ID" value="KAG2545479.1"/>
    <property type="molecule type" value="Genomic_DNA"/>
</dbReference>
<dbReference type="Pfam" id="PF20431">
    <property type="entry name" value="E_motif"/>
    <property type="match status" value="1"/>
</dbReference>
<evidence type="ECO:0008006" key="6">
    <source>
        <dbReference type="Google" id="ProtNLM"/>
    </source>
</evidence>
<evidence type="ECO:0000313" key="4">
    <source>
        <dbReference type="EMBL" id="KAG2545479.1"/>
    </source>
</evidence>
<dbReference type="PROSITE" id="PS51375">
    <property type="entry name" value="PPR"/>
    <property type="match status" value="5"/>
</dbReference>
<evidence type="ECO:0000256" key="3">
    <source>
        <dbReference type="PROSITE-ProRule" id="PRU00708"/>
    </source>
</evidence>
<dbReference type="Pfam" id="PF20430">
    <property type="entry name" value="Eplus_motif"/>
    <property type="match status" value="1"/>
</dbReference>
<organism evidence="4 5">
    <name type="scientific">Panicum virgatum</name>
    <name type="common">Blackwell switchgrass</name>
    <dbReference type="NCBI Taxonomy" id="38727"/>
    <lineage>
        <taxon>Eukaryota</taxon>
        <taxon>Viridiplantae</taxon>
        <taxon>Streptophyta</taxon>
        <taxon>Embryophyta</taxon>
        <taxon>Tracheophyta</taxon>
        <taxon>Spermatophyta</taxon>
        <taxon>Magnoliopsida</taxon>
        <taxon>Liliopsida</taxon>
        <taxon>Poales</taxon>
        <taxon>Poaceae</taxon>
        <taxon>PACMAD clade</taxon>
        <taxon>Panicoideae</taxon>
        <taxon>Panicodae</taxon>
        <taxon>Paniceae</taxon>
        <taxon>Panicinae</taxon>
        <taxon>Panicum</taxon>
        <taxon>Panicum sect. Hiantes</taxon>
    </lineage>
</organism>
<reference evidence="4" key="1">
    <citation type="submission" date="2020-05" db="EMBL/GenBank/DDBJ databases">
        <title>WGS assembly of Panicum virgatum.</title>
        <authorList>
            <person name="Lovell J.T."/>
            <person name="Jenkins J."/>
            <person name="Shu S."/>
            <person name="Juenger T.E."/>
            <person name="Schmutz J."/>
        </authorList>
    </citation>
    <scope>NUCLEOTIDE SEQUENCE</scope>
    <source>
        <strain evidence="4">AP13</strain>
    </source>
</reference>
<keyword evidence="5" id="KW-1185">Reference proteome</keyword>
<dbReference type="Proteomes" id="UP000823388">
    <property type="component" value="Chromosome 9K"/>
</dbReference>
<dbReference type="FunFam" id="1.25.40.10:FF:000158">
    <property type="entry name" value="pentatricopeptide repeat-containing protein At2g33680"/>
    <property type="match status" value="1"/>
</dbReference>